<dbReference type="EMBL" id="JAYMYS010000001">
    <property type="protein sequence ID" value="KAK7409997.1"/>
    <property type="molecule type" value="Genomic_DNA"/>
</dbReference>
<dbReference type="InterPro" id="IPR036396">
    <property type="entry name" value="Cyt_P450_sf"/>
</dbReference>
<dbReference type="GO" id="GO:0009535">
    <property type="term" value="C:chloroplast thylakoid membrane"/>
    <property type="evidence" value="ECO:0007669"/>
    <property type="project" value="TreeGrafter"/>
</dbReference>
<evidence type="ECO:0008006" key="14">
    <source>
        <dbReference type="Google" id="ProtNLM"/>
    </source>
</evidence>
<dbReference type="GO" id="GO:0020037">
    <property type="term" value="F:heme binding"/>
    <property type="evidence" value="ECO:0007669"/>
    <property type="project" value="InterPro"/>
</dbReference>
<dbReference type="PANTHER" id="PTHR24286">
    <property type="entry name" value="CYTOCHROME P450 26"/>
    <property type="match status" value="1"/>
</dbReference>
<evidence type="ECO:0000256" key="4">
    <source>
        <dbReference type="ARBA" id="ARBA00022723"/>
    </source>
</evidence>
<evidence type="ECO:0000313" key="12">
    <source>
        <dbReference type="EMBL" id="KAK7409997.1"/>
    </source>
</evidence>
<gene>
    <name evidence="12" type="ORF">VNO78_00452</name>
</gene>
<proteinExistence type="inferred from homology"/>
<dbReference type="GO" id="GO:0016705">
    <property type="term" value="F:oxidoreductase activity, acting on paired donors, with incorporation or reduction of molecular oxygen"/>
    <property type="evidence" value="ECO:0007669"/>
    <property type="project" value="InterPro"/>
</dbReference>
<dbReference type="GO" id="GO:0004497">
    <property type="term" value="F:monooxygenase activity"/>
    <property type="evidence" value="ECO:0007669"/>
    <property type="project" value="InterPro"/>
</dbReference>
<dbReference type="Gene3D" id="1.10.630.10">
    <property type="entry name" value="Cytochrome P450"/>
    <property type="match status" value="1"/>
</dbReference>
<name>A0AAN9XUM4_PSOTE</name>
<evidence type="ECO:0000256" key="1">
    <source>
        <dbReference type="ARBA" id="ARBA00010617"/>
    </source>
</evidence>
<keyword evidence="7 11" id="KW-0408">Iron</keyword>
<accession>A0AAN9XUM4</accession>
<keyword evidence="13" id="KW-1185">Reference proteome</keyword>
<comment type="caution">
    <text evidence="12">The sequence shown here is derived from an EMBL/GenBank/DDBJ whole genome shotgun (WGS) entry which is preliminary data.</text>
</comment>
<dbReference type="FunFam" id="1.10.630.10:FF:000024">
    <property type="entry name" value="Allene oxide synthase, chloroplastic"/>
    <property type="match status" value="1"/>
</dbReference>
<reference evidence="12 13" key="1">
    <citation type="submission" date="2024-01" db="EMBL/GenBank/DDBJ databases">
        <title>The genomes of 5 underutilized Papilionoideae crops provide insights into root nodulation and disease resistanc.</title>
        <authorList>
            <person name="Jiang F."/>
        </authorList>
    </citation>
    <scope>NUCLEOTIDE SEQUENCE [LARGE SCALE GENOMIC DNA]</scope>
    <source>
        <strain evidence="12">DUOXIRENSHENG_FW03</strain>
        <tissue evidence="12">Leaves</tissue>
    </source>
</reference>
<evidence type="ECO:0000256" key="3">
    <source>
        <dbReference type="ARBA" id="ARBA00022617"/>
    </source>
</evidence>
<keyword evidence="10" id="KW-0456">Lyase</keyword>
<evidence type="ECO:0000256" key="5">
    <source>
        <dbReference type="ARBA" id="ARBA00022767"/>
    </source>
</evidence>
<keyword evidence="8" id="KW-0443">Lipid metabolism</keyword>
<keyword evidence="6" id="KW-0276">Fatty acid metabolism</keyword>
<comment type="cofactor">
    <cofactor evidence="11">
        <name>heme</name>
        <dbReference type="ChEBI" id="CHEBI:30413"/>
    </cofactor>
</comment>
<evidence type="ECO:0000256" key="2">
    <source>
        <dbReference type="ARBA" id="ARBA00022516"/>
    </source>
</evidence>
<dbReference type="GO" id="GO:0016125">
    <property type="term" value="P:sterol metabolic process"/>
    <property type="evidence" value="ECO:0007669"/>
    <property type="project" value="TreeGrafter"/>
</dbReference>
<evidence type="ECO:0000256" key="10">
    <source>
        <dbReference type="ARBA" id="ARBA00023239"/>
    </source>
</evidence>
<keyword evidence="3 11" id="KW-0349">Heme</keyword>
<evidence type="ECO:0000256" key="6">
    <source>
        <dbReference type="ARBA" id="ARBA00022832"/>
    </source>
</evidence>
<dbReference type="CDD" id="cd11071">
    <property type="entry name" value="CYP74"/>
    <property type="match status" value="1"/>
</dbReference>
<dbReference type="InterPro" id="IPR001128">
    <property type="entry name" value="Cyt_P450"/>
</dbReference>
<evidence type="ECO:0000256" key="7">
    <source>
        <dbReference type="ARBA" id="ARBA00023004"/>
    </source>
</evidence>
<evidence type="ECO:0000256" key="9">
    <source>
        <dbReference type="ARBA" id="ARBA00023160"/>
    </source>
</evidence>
<feature type="binding site" description="axial binding residue" evidence="11">
    <location>
        <position position="426"/>
    </location>
    <ligand>
        <name>heme</name>
        <dbReference type="ChEBI" id="CHEBI:30413"/>
    </ligand>
    <ligandPart>
        <name>Fe</name>
        <dbReference type="ChEBI" id="CHEBI:18248"/>
    </ligandPart>
</feature>
<organism evidence="12 13">
    <name type="scientific">Psophocarpus tetragonolobus</name>
    <name type="common">Winged bean</name>
    <name type="synonym">Dolichos tetragonolobus</name>
    <dbReference type="NCBI Taxonomy" id="3891"/>
    <lineage>
        <taxon>Eukaryota</taxon>
        <taxon>Viridiplantae</taxon>
        <taxon>Streptophyta</taxon>
        <taxon>Embryophyta</taxon>
        <taxon>Tracheophyta</taxon>
        <taxon>Spermatophyta</taxon>
        <taxon>Magnoliopsida</taxon>
        <taxon>eudicotyledons</taxon>
        <taxon>Gunneridae</taxon>
        <taxon>Pentapetalae</taxon>
        <taxon>rosids</taxon>
        <taxon>fabids</taxon>
        <taxon>Fabales</taxon>
        <taxon>Fabaceae</taxon>
        <taxon>Papilionoideae</taxon>
        <taxon>50 kb inversion clade</taxon>
        <taxon>NPAAA clade</taxon>
        <taxon>indigoferoid/millettioid clade</taxon>
        <taxon>Phaseoleae</taxon>
        <taxon>Psophocarpus</taxon>
    </lineage>
</organism>
<evidence type="ECO:0000313" key="13">
    <source>
        <dbReference type="Proteomes" id="UP001386955"/>
    </source>
</evidence>
<dbReference type="PANTHER" id="PTHR24286:SF255">
    <property type="entry name" value="ALLENE OXIDE SYNTHASE, CHLOROPLASTIC"/>
    <property type="match status" value="1"/>
</dbReference>
<dbReference type="Pfam" id="PF00067">
    <property type="entry name" value="p450"/>
    <property type="match status" value="1"/>
</dbReference>
<keyword evidence="5" id="KW-0925">Oxylipin biosynthesis</keyword>
<protein>
    <recommendedName>
        <fullName evidence="14">Allene oxide synthase</fullName>
    </recommendedName>
</protein>
<dbReference type="GO" id="GO:0016829">
    <property type="term" value="F:lyase activity"/>
    <property type="evidence" value="ECO:0007669"/>
    <property type="project" value="UniProtKB-KW"/>
</dbReference>
<comment type="similarity">
    <text evidence="1">Belongs to the cytochrome P450 family.</text>
</comment>
<dbReference type="GO" id="GO:0009941">
    <property type="term" value="C:chloroplast envelope"/>
    <property type="evidence" value="ECO:0007669"/>
    <property type="project" value="TreeGrafter"/>
</dbReference>
<dbReference type="Proteomes" id="UP001386955">
    <property type="component" value="Unassembled WGS sequence"/>
</dbReference>
<dbReference type="SUPFAM" id="SSF48264">
    <property type="entry name" value="Cytochrome P450"/>
    <property type="match status" value="1"/>
</dbReference>
<dbReference type="AlphaFoldDB" id="A0AAN9XUM4"/>
<keyword evidence="4 11" id="KW-0479">Metal-binding</keyword>
<evidence type="ECO:0000256" key="11">
    <source>
        <dbReference type="PIRSR" id="PIRSR602403-1"/>
    </source>
</evidence>
<dbReference type="GO" id="GO:0031408">
    <property type="term" value="P:oxylipin biosynthetic process"/>
    <property type="evidence" value="ECO:0007669"/>
    <property type="project" value="UniProtKB-KW"/>
</dbReference>
<dbReference type="InterPro" id="IPR002403">
    <property type="entry name" value="Cyt_P450_E_grp-IV"/>
</dbReference>
<dbReference type="GO" id="GO:0005506">
    <property type="term" value="F:iron ion binding"/>
    <property type="evidence" value="ECO:0007669"/>
    <property type="project" value="InterPro"/>
</dbReference>
<evidence type="ECO:0000256" key="8">
    <source>
        <dbReference type="ARBA" id="ARBA00023098"/>
    </source>
</evidence>
<sequence length="473" mass="52903">MSSESSNLPMREIPGGYGLPFIGAIKDRLDYFYNQGPEKFFQSRAQKYKSTVFRSNMPPGPFIASNPKVIVLLDAKSFPILFDVTKVEKRNVFTGTFMPSTKLTGGYRVLSYLDPSEARHTQLKTFLFFLLKSRSSYVIPEFHSTYTALFESLEKGIAEEGKAGFGNANDQAGFNFLCRMLYGTNPPETSLGTDGPSIIQKWLLFQIAPIKALGLPKFLEDPTIHTFPLPPFLIKKDYKRLYDFFYKSTGFALDEAVSLGIPREEACHNLLFTTCFNSFGGIKIFFPTIVKWVASAGVELQARLVEEIRSAVKSNGGKVTIAAVEKMSLMKSVIYEALRIEPPVPLQYAKAKTDLVIESHENAFKVKKGEMLFGYQPFATKDPKIFENPDKFVPDRFVGEGEKLLQYVLWSNGPETEGPTLANKQCAGKDLVVLFSRLLVVELFLRYDSFQVQIGHSALGASVTFTSLKKATS</sequence>
<keyword evidence="2" id="KW-0444">Lipid biosynthesis</keyword>
<dbReference type="PRINTS" id="PR00465">
    <property type="entry name" value="EP450IV"/>
</dbReference>
<dbReference type="GO" id="GO:0009695">
    <property type="term" value="P:jasmonic acid biosynthetic process"/>
    <property type="evidence" value="ECO:0007669"/>
    <property type="project" value="TreeGrafter"/>
</dbReference>
<keyword evidence="9" id="KW-0275">Fatty acid biosynthesis</keyword>